<feature type="domain" description="Cation-transporting P-type ATPase N-terminal" evidence="18">
    <location>
        <begin position="7"/>
        <end position="81"/>
    </location>
</feature>
<accession>A0A1V5STV5</accession>
<evidence type="ECO:0000256" key="10">
    <source>
        <dbReference type="ARBA" id="ARBA00022837"/>
    </source>
</evidence>
<dbReference type="InterPro" id="IPR023299">
    <property type="entry name" value="ATPase_P-typ_cyto_dom_N"/>
</dbReference>
<dbReference type="GO" id="GO:0005388">
    <property type="term" value="F:P-type calcium transporter activity"/>
    <property type="evidence" value="ECO:0007669"/>
    <property type="project" value="UniProtKB-EC"/>
</dbReference>
<dbReference type="Gene3D" id="3.40.50.1000">
    <property type="entry name" value="HAD superfamily/HAD-like"/>
    <property type="match status" value="1"/>
</dbReference>
<dbReference type="SUPFAM" id="SSF81653">
    <property type="entry name" value="Calcium ATPase, transduction domain A"/>
    <property type="match status" value="1"/>
</dbReference>
<feature type="transmembrane region" description="Helical" evidence="17">
    <location>
        <begin position="248"/>
        <end position="266"/>
    </location>
</feature>
<evidence type="ECO:0000256" key="14">
    <source>
        <dbReference type="ARBA" id="ARBA00022989"/>
    </source>
</evidence>
<dbReference type="FunFam" id="2.70.150.10:FF:000016">
    <property type="entry name" value="Calcium-transporting P-type ATPase putative"/>
    <property type="match status" value="1"/>
</dbReference>
<dbReference type="SUPFAM" id="SSF81660">
    <property type="entry name" value="Metal cation-transporting ATPase, ATP-binding domain N"/>
    <property type="match status" value="1"/>
</dbReference>
<dbReference type="InterPro" id="IPR018303">
    <property type="entry name" value="ATPase_P-typ_P_site"/>
</dbReference>
<dbReference type="InterPro" id="IPR023298">
    <property type="entry name" value="ATPase_P-typ_TM_dom_sf"/>
</dbReference>
<keyword evidence="11" id="KW-0067">ATP-binding</keyword>
<evidence type="ECO:0000313" key="19">
    <source>
        <dbReference type="EMBL" id="OQA57898.1"/>
    </source>
</evidence>
<dbReference type="InterPro" id="IPR006408">
    <property type="entry name" value="P-type_ATPase_IIB"/>
</dbReference>
<dbReference type="NCBIfam" id="TIGR01116">
    <property type="entry name" value="ATPase-IIA1_Ca"/>
    <property type="match status" value="1"/>
</dbReference>
<dbReference type="GO" id="GO:0140352">
    <property type="term" value="P:export from cell"/>
    <property type="evidence" value="ECO:0007669"/>
    <property type="project" value="UniProtKB-ARBA"/>
</dbReference>
<dbReference type="SUPFAM" id="SSF56784">
    <property type="entry name" value="HAD-like"/>
    <property type="match status" value="1"/>
</dbReference>
<comment type="caution">
    <text evidence="19">The sequence shown here is derived from an EMBL/GenBank/DDBJ whole genome shotgun (WGS) entry which is preliminary data.</text>
</comment>
<dbReference type="Gene3D" id="2.70.150.10">
    <property type="entry name" value="Calcium-transporting ATPase, cytoplasmic transduction domain A"/>
    <property type="match status" value="1"/>
</dbReference>
<proteinExistence type="inferred from homology"/>
<evidence type="ECO:0000256" key="7">
    <source>
        <dbReference type="ARBA" id="ARBA00022692"/>
    </source>
</evidence>
<dbReference type="Gene3D" id="1.20.1110.10">
    <property type="entry name" value="Calcium-transporting ATPase, transmembrane domain"/>
    <property type="match status" value="1"/>
</dbReference>
<name>A0A1V5STV5_9BACT</name>
<keyword evidence="7 17" id="KW-0812">Transmembrane</keyword>
<dbReference type="SUPFAM" id="SSF81665">
    <property type="entry name" value="Calcium ATPase, transmembrane domain M"/>
    <property type="match status" value="1"/>
</dbReference>
<keyword evidence="4" id="KW-0813">Transport</keyword>
<dbReference type="GO" id="GO:0005524">
    <property type="term" value="F:ATP binding"/>
    <property type="evidence" value="ECO:0007669"/>
    <property type="project" value="UniProtKB-KW"/>
</dbReference>
<dbReference type="PRINTS" id="PR00119">
    <property type="entry name" value="CATATPASE"/>
</dbReference>
<dbReference type="PANTHER" id="PTHR24093">
    <property type="entry name" value="CATION TRANSPORTING ATPASE"/>
    <property type="match status" value="1"/>
</dbReference>
<dbReference type="SMART" id="SM00831">
    <property type="entry name" value="Cation_ATPase_N"/>
    <property type="match status" value="1"/>
</dbReference>
<evidence type="ECO:0000256" key="2">
    <source>
        <dbReference type="ARBA" id="ARBA00005675"/>
    </source>
</evidence>
<dbReference type="NCBIfam" id="TIGR01494">
    <property type="entry name" value="ATPase_P-type"/>
    <property type="match status" value="2"/>
</dbReference>
<dbReference type="Pfam" id="PF08282">
    <property type="entry name" value="Hydrolase_3"/>
    <property type="match status" value="1"/>
</dbReference>
<dbReference type="InterPro" id="IPR008250">
    <property type="entry name" value="ATPase_P-typ_transduc_dom_A_sf"/>
</dbReference>
<keyword evidence="10" id="KW-0106">Calcium</keyword>
<dbReference type="InterPro" id="IPR023214">
    <property type="entry name" value="HAD_sf"/>
</dbReference>
<dbReference type="GO" id="GO:0046872">
    <property type="term" value="F:metal ion binding"/>
    <property type="evidence" value="ECO:0007669"/>
    <property type="project" value="UniProtKB-KW"/>
</dbReference>
<evidence type="ECO:0000256" key="6">
    <source>
        <dbReference type="ARBA" id="ARBA00022568"/>
    </source>
</evidence>
<evidence type="ECO:0000256" key="1">
    <source>
        <dbReference type="ARBA" id="ARBA00004651"/>
    </source>
</evidence>
<evidence type="ECO:0000256" key="8">
    <source>
        <dbReference type="ARBA" id="ARBA00022723"/>
    </source>
</evidence>
<feature type="transmembrane region" description="Helical" evidence="17">
    <location>
        <begin position="703"/>
        <end position="725"/>
    </location>
</feature>
<dbReference type="InterPro" id="IPR044492">
    <property type="entry name" value="P_typ_ATPase_HD_dom"/>
</dbReference>
<keyword evidence="16 17" id="KW-0472">Membrane</keyword>
<feature type="transmembrane region" description="Helical" evidence="17">
    <location>
        <begin position="676"/>
        <end position="697"/>
    </location>
</feature>
<dbReference type="PANTHER" id="PTHR24093:SF506">
    <property type="entry name" value="CATION-TRANSPORTING ATPASE PMA1"/>
    <property type="match status" value="1"/>
</dbReference>
<keyword evidence="12" id="KW-0460">Magnesium</keyword>
<keyword evidence="9" id="KW-0547">Nucleotide-binding</keyword>
<evidence type="ECO:0000256" key="4">
    <source>
        <dbReference type="ARBA" id="ARBA00022448"/>
    </source>
</evidence>
<feature type="transmembrane region" description="Helical" evidence="17">
    <location>
        <begin position="782"/>
        <end position="799"/>
    </location>
</feature>
<gene>
    <name evidence="19" type="ORF">BWY41_01223</name>
</gene>
<evidence type="ECO:0000256" key="12">
    <source>
        <dbReference type="ARBA" id="ARBA00022842"/>
    </source>
</evidence>
<dbReference type="Proteomes" id="UP000485569">
    <property type="component" value="Unassembled WGS sequence"/>
</dbReference>
<dbReference type="PROSITE" id="PS00154">
    <property type="entry name" value="ATPASE_E1_E2"/>
    <property type="match status" value="1"/>
</dbReference>
<feature type="transmembrane region" description="Helical" evidence="17">
    <location>
        <begin position="85"/>
        <end position="101"/>
    </location>
</feature>
<dbReference type="Pfam" id="PF13246">
    <property type="entry name" value="Cation_ATPase"/>
    <property type="match status" value="1"/>
</dbReference>
<keyword evidence="8" id="KW-0479">Metal-binding</keyword>
<dbReference type="GO" id="GO:0016887">
    <property type="term" value="F:ATP hydrolysis activity"/>
    <property type="evidence" value="ECO:0007669"/>
    <property type="project" value="InterPro"/>
</dbReference>
<keyword evidence="5" id="KW-1003">Cell membrane</keyword>
<comment type="similarity">
    <text evidence="2">Belongs to the cation transport ATPase (P-type) (TC 3.A.3) family. Type IIA subfamily.</text>
</comment>
<feature type="transmembrane region" description="Helical" evidence="17">
    <location>
        <begin position="820"/>
        <end position="839"/>
    </location>
</feature>
<keyword evidence="15" id="KW-0406">Ion transport</keyword>
<evidence type="ECO:0000256" key="17">
    <source>
        <dbReference type="SAM" id="Phobius"/>
    </source>
</evidence>
<keyword evidence="19" id="KW-0378">Hydrolase</keyword>
<evidence type="ECO:0000256" key="9">
    <source>
        <dbReference type="ARBA" id="ARBA00022741"/>
    </source>
</evidence>
<protein>
    <recommendedName>
        <fullName evidence="3">P-type Ca(2+) transporter</fullName>
        <ecNumber evidence="3">7.2.2.10</ecNumber>
    </recommendedName>
</protein>
<evidence type="ECO:0000256" key="11">
    <source>
        <dbReference type="ARBA" id="ARBA00022840"/>
    </source>
</evidence>
<reference evidence="19" key="1">
    <citation type="submission" date="2017-02" db="EMBL/GenBank/DDBJ databases">
        <title>Delving into the versatile metabolic prowess of the omnipresent phylum Bacteroidetes.</title>
        <authorList>
            <person name="Nobu M.K."/>
            <person name="Mei R."/>
            <person name="Narihiro T."/>
            <person name="Kuroda K."/>
            <person name="Liu W.-T."/>
        </authorList>
    </citation>
    <scope>NUCLEOTIDE SEQUENCE</scope>
    <source>
        <strain evidence="19">ADurb.Bin276</strain>
    </source>
</reference>
<evidence type="ECO:0000256" key="16">
    <source>
        <dbReference type="ARBA" id="ARBA00023136"/>
    </source>
</evidence>
<dbReference type="InterPro" id="IPR004014">
    <property type="entry name" value="ATPase_P-typ_cation-transptr_N"/>
</dbReference>
<dbReference type="CDD" id="cd02089">
    <property type="entry name" value="P-type_ATPase_Ca_prok"/>
    <property type="match status" value="1"/>
</dbReference>
<dbReference type="EMBL" id="MWBQ01000085">
    <property type="protein sequence ID" value="OQA57898.1"/>
    <property type="molecule type" value="Genomic_DNA"/>
</dbReference>
<feature type="transmembrane region" description="Helical" evidence="17">
    <location>
        <begin position="851"/>
        <end position="868"/>
    </location>
</feature>
<dbReference type="Pfam" id="PF00690">
    <property type="entry name" value="Cation_ATPase_N"/>
    <property type="match status" value="1"/>
</dbReference>
<dbReference type="GO" id="GO:0005886">
    <property type="term" value="C:plasma membrane"/>
    <property type="evidence" value="ECO:0007669"/>
    <property type="project" value="UniProtKB-SubCell"/>
</dbReference>
<dbReference type="InterPro" id="IPR005782">
    <property type="entry name" value="P-type_ATPase_IIA"/>
</dbReference>
<dbReference type="PRINTS" id="PR00120">
    <property type="entry name" value="HATPASE"/>
</dbReference>
<feature type="transmembrane region" description="Helical" evidence="17">
    <location>
        <begin position="752"/>
        <end position="770"/>
    </location>
</feature>
<dbReference type="NCBIfam" id="TIGR01517">
    <property type="entry name" value="ATPase-IIB_Ca"/>
    <property type="match status" value="1"/>
</dbReference>
<evidence type="ECO:0000259" key="18">
    <source>
        <dbReference type="SMART" id="SM00831"/>
    </source>
</evidence>
<dbReference type="InterPro" id="IPR059000">
    <property type="entry name" value="ATPase_P-type_domA"/>
</dbReference>
<organism evidence="19">
    <name type="scientific">Candidatus Atribacter allofermentans</name>
    <dbReference type="NCBI Taxonomy" id="1852833"/>
    <lineage>
        <taxon>Bacteria</taxon>
        <taxon>Pseudomonadati</taxon>
        <taxon>Atribacterota</taxon>
        <taxon>Atribacteria</taxon>
        <taxon>Atribacterales</taxon>
        <taxon>Atribacteraceae</taxon>
        <taxon>Atribacter</taxon>
    </lineage>
</organism>
<feature type="transmembrane region" description="Helical" evidence="17">
    <location>
        <begin position="61"/>
        <end position="79"/>
    </location>
</feature>
<dbReference type="AlphaFoldDB" id="A0A1V5STV5"/>
<keyword evidence="13" id="KW-1278">Translocase</keyword>
<dbReference type="InterPro" id="IPR036412">
    <property type="entry name" value="HAD-like_sf"/>
</dbReference>
<dbReference type="InterPro" id="IPR006068">
    <property type="entry name" value="ATPase_P-typ_cation-transptr_C"/>
</dbReference>
<feature type="transmembrane region" description="Helical" evidence="17">
    <location>
        <begin position="278"/>
        <end position="303"/>
    </location>
</feature>
<evidence type="ECO:0000256" key="13">
    <source>
        <dbReference type="ARBA" id="ARBA00022967"/>
    </source>
</evidence>
<dbReference type="Pfam" id="PF00122">
    <property type="entry name" value="E1-E2_ATPase"/>
    <property type="match status" value="1"/>
</dbReference>
<evidence type="ECO:0000256" key="15">
    <source>
        <dbReference type="ARBA" id="ARBA00023065"/>
    </source>
</evidence>
<dbReference type="InterPro" id="IPR001757">
    <property type="entry name" value="P_typ_ATPase"/>
</dbReference>
<keyword evidence="6" id="KW-0109">Calcium transport</keyword>
<dbReference type="SFLD" id="SFLDS00003">
    <property type="entry name" value="Haloacid_Dehalogenase"/>
    <property type="match status" value="1"/>
</dbReference>
<dbReference type="SFLD" id="SFLDG00002">
    <property type="entry name" value="C1.7:_P-type_atpase_like"/>
    <property type="match status" value="1"/>
</dbReference>
<dbReference type="SFLD" id="SFLDF00027">
    <property type="entry name" value="p-type_atpase"/>
    <property type="match status" value="1"/>
</dbReference>
<evidence type="ECO:0000256" key="5">
    <source>
        <dbReference type="ARBA" id="ARBA00022475"/>
    </source>
</evidence>
<dbReference type="Pfam" id="PF00689">
    <property type="entry name" value="Cation_ATPase_C"/>
    <property type="match status" value="1"/>
</dbReference>
<keyword evidence="14 17" id="KW-1133">Transmembrane helix</keyword>
<evidence type="ECO:0000256" key="3">
    <source>
        <dbReference type="ARBA" id="ARBA00012790"/>
    </source>
</evidence>
<dbReference type="EC" id="7.2.2.10" evidence="3"/>
<sequence>MDQKGMIWHALSSQEVIQQLETDLEKGIKGEEAKQRLADKGRNVLPTGKRKTILGMFIDQFKDFLILILVAAAAISGLLGETTDATVIIAILIINAVLGVSQERKASKALDALKKMSVPECEVIRDGLLQKISSEELVPGDVILLHEGDYVPADLRLIEVYNLRIDEASLTGESVPVEKITDSMAENLPISDRLNMAYSGTIVAYGRAKGVVTETGINREIGKIAQLLEKEEEVVTPLQKRLAGLGKLLGYLTLIVCGVVFVVGIIRGEQIFDMFMTAVSLAVAAIPEGLPAIVTIVLALGVTRMSQHNAIVRKLPAVETLGSATVICTDKTGTLTQNQMTVQEVFQMNEEGEEVQSRIFMPSEALIQIGVLCNDSSIANNNGKVQRFGDPTELALIELAEKNGYSVKKIRQDFPRLDEVPFDSKRKMMSTLHELNGKRKILVKGAPDILITRCNSYQSGGQILPLGEKDRLFILNTIEEMAGKALRVLAFADKEIPDQKKISQEDENDLNFHGLVGMIDPPRPEVKQALEEANSAGIETIMITGDNLLTARTIAQDLGLVQSGDEAITGQEMEKLSQETLMEKIKHLRVFARVWPEQKLNIVEALQKNQEVVAMTGDGVNDAPALKKADIGVAMGITGTDVAKEVADVVLMDDNFATIVKAIEEGRVIFDNIRKFVMYLLACNIGEIFAIFIPILIGLHRPLVPVQILLINLVTDGLPAMALGVDSPEPDIMMRRPRNPKEGILNPQSMKIILFNSVFIAISVIIAFVAGTRIGGIETGRTMAFVTLAFSELLRAYSFRSEKRNFWQINLRSNLYLIEAALLSAAIVLITVIVPSAAQVFSNVPLNGLEWMYTIVFSFISFFAYEIWKLWDRNRHQ</sequence>
<dbReference type="FunFam" id="3.40.50.1000:FF:000028">
    <property type="entry name" value="Calcium-transporting P-type ATPase, putative"/>
    <property type="match status" value="1"/>
</dbReference>
<dbReference type="Gene3D" id="3.40.1110.10">
    <property type="entry name" value="Calcium-transporting ATPase, cytoplasmic domain N"/>
    <property type="match status" value="1"/>
</dbReference>
<comment type="subcellular location">
    <subcellularLocation>
        <location evidence="1">Cell membrane</location>
        <topology evidence="1">Multi-pass membrane protein</topology>
    </subcellularLocation>
</comment>